<organism evidence="2 4">
    <name type="scientific">Puccinia graminis f. sp. tritici</name>
    <dbReference type="NCBI Taxonomy" id="56615"/>
    <lineage>
        <taxon>Eukaryota</taxon>
        <taxon>Fungi</taxon>
        <taxon>Dikarya</taxon>
        <taxon>Basidiomycota</taxon>
        <taxon>Pucciniomycotina</taxon>
        <taxon>Pucciniomycetes</taxon>
        <taxon>Pucciniales</taxon>
        <taxon>Pucciniaceae</taxon>
        <taxon>Puccinia</taxon>
    </lineage>
</organism>
<keyword evidence="3" id="KW-1185">Reference proteome</keyword>
<protein>
    <submittedName>
        <fullName evidence="2">Uncharacterized protein</fullName>
    </submittedName>
</protein>
<dbReference type="AlphaFoldDB" id="A0A5B0RFU0"/>
<reference evidence="3 4" key="1">
    <citation type="submission" date="2019-05" db="EMBL/GenBank/DDBJ databases">
        <title>Emergence of the Ug99 lineage of the wheat stem rust pathogen through somatic hybridization.</title>
        <authorList>
            <person name="Li F."/>
            <person name="Upadhyaya N.M."/>
            <person name="Sperschneider J."/>
            <person name="Matny O."/>
            <person name="Nguyen-Phuc H."/>
            <person name="Mago R."/>
            <person name="Raley C."/>
            <person name="Miller M.E."/>
            <person name="Silverstein K.A.T."/>
            <person name="Henningsen E."/>
            <person name="Hirsch C.D."/>
            <person name="Visser B."/>
            <person name="Pretorius Z.A."/>
            <person name="Steffenson B.J."/>
            <person name="Schwessinger B."/>
            <person name="Dodds P.N."/>
            <person name="Figueroa M."/>
        </authorList>
    </citation>
    <scope>NUCLEOTIDE SEQUENCE [LARGE SCALE GENOMIC DNA]</scope>
    <source>
        <strain evidence="1">21-0</strain>
        <strain evidence="2 4">Ug99</strain>
    </source>
</reference>
<name>A0A5B0RFU0_PUCGR</name>
<dbReference type="Proteomes" id="UP000324748">
    <property type="component" value="Unassembled WGS sequence"/>
</dbReference>
<evidence type="ECO:0000313" key="4">
    <source>
        <dbReference type="Proteomes" id="UP000325313"/>
    </source>
</evidence>
<comment type="caution">
    <text evidence="2">The sequence shown here is derived from an EMBL/GenBank/DDBJ whole genome shotgun (WGS) entry which is preliminary data.</text>
</comment>
<evidence type="ECO:0000313" key="3">
    <source>
        <dbReference type="Proteomes" id="UP000324748"/>
    </source>
</evidence>
<sequence>MPRLRKPVYVLIYGTNPTRGHRLGYKPLRLFSLKPLTEEPAGQRRQPNGHVDGSWRHKKIWFVIVKNMMIGDRTCESPVLLSAAEKSIHLIKTRAQLTLNAEYNPVASGSAAALCKLTPVKTNHLLIEGRFAPVWHQAL</sequence>
<dbReference type="EMBL" id="VDEP01000203">
    <property type="protein sequence ID" value="KAA1124577.1"/>
    <property type="molecule type" value="Genomic_DNA"/>
</dbReference>
<evidence type="ECO:0000313" key="2">
    <source>
        <dbReference type="EMBL" id="KAA1124577.1"/>
    </source>
</evidence>
<proteinExistence type="predicted"/>
<dbReference type="Proteomes" id="UP000325313">
    <property type="component" value="Unassembled WGS sequence"/>
</dbReference>
<dbReference type="EMBL" id="VSWC01000029">
    <property type="protein sequence ID" value="KAA1107626.1"/>
    <property type="molecule type" value="Genomic_DNA"/>
</dbReference>
<accession>A0A5B0RFU0</accession>
<gene>
    <name evidence="1" type="ORF">PGT21_020233</name>
    <name evidence="2" type="ORF">PGTUg99_018543</name>
</gene>
<evidence type="ECO:0000313" key="1">
    <source>
        <dbReference type="EMBL" id="KAA1107626.1"/>
    </source>
</evidence>